<sequence length="137" mass="14804">MVALNAWYGDELISLHGADDLNVLLDRMTREHAGAQAPPLLQISRRERGSWAILHIGLNRDRGVVGHTDKSGAVLSTDGTPPTGPELTYDHRGEAHPMPSNAEVPAANVRQAAHDFLRTNGARPTCVQWQATVSPAD</sequence>
<evidence type="ECO:0000313" key="3">
    <source>
        <dbReference type="Proteomes" id="UP000239494"/>
    </source>
</evidence>
<proteinExistence type="predicted"/>
<gene>
    <name evidence="2" type="ORF">CLV43_113247</name>
</gene>
<evidence type="ECO:0000256" key="1">
    <source>
        <dbReference type="SAM" id="MobiDB-lite"/>
    </source>
</evidence>
<dbReference type="RefSeq" id="WP_106193410.1">
    <property type="nucleotide sequence ID" value="NZ_PVTF01000013.1"/>
</dbReference>
<dbReference type="InterPro" id="IPR025680">
    <property type="entry name" value="DddI"/>
</dbReference>
<dbReference type="EMBL" id="PVTF01000013">
    <property type="protein sequence ID" value="PRY35820.1"/>
    <property type="molecule type" value="Genomic_DNA"/>
</dbReference>
<reference evidence="2 3" key="1">
    <citation type="submission" date="2018-03" db="EMBL/GenBank/DDBJ databases">
        <title>Genomic Encyclopedia of Archaeal and Bacterial Type Strains, Phase II (KMG-II): from individual species to whole genera.</title>
        <authorList>
            <person name="Goeker M."/>
        </authorList>
    </citation>
    <scope>NUCLEOTIDE SEQUENCE [LARGE SCALE GENOMIC DNA]</scope>
    <source>
        <strain evidence="2 3">DSM 44720</strain>
    </source>
</reference>
<keyword evidence="3" id="KW-1185">Reference proteome</keyword>
<dbReference type="OrthoDB" id="5185958at2"/>
<evidence type="ECO:0000313" key="2">
    <source>
        <dbReference type="EMBL" id="PRY35820.1"/>
    </source>
</evidence>
<organism evidence="2 3">
    <name type="scientific">Umezawaea tangerina</name>
    <dbReference type="NCBI Taxonomy" id="84725"/>
    <lineage>
        <taxon>Bacteria</taxon>
        <taxon>Bacillati</taxon>
        <taxon>Actinomycetota</taxon>
        <taxon>Actinomycetes</taxon>
        <taxon>Pseudonocardiales</taxon>
        <taxon>Pseudonocardiaceae</taxon>
        <taxon>Umezawaea</taxon>
    </lineage>
</organism>
<dbReference type="AlphaFoldDB" id="A0A2T0SQY4"/>
<accession>A0A2T0SQY4</accession>
<dbReference type="Pfam" id="PF14430">
    <property type="entry name" value="Imm1"/>
    <property type="match status" value="1"/>
</dbReference>
<dbReference type="Proteomes" id="UP000239494">
    <property type="component" value="Unassembled WGS sequence"/>
</dbReference>
<protein>
    <submittedName>
        <fullName evidence="2">Immunity protein Imm1 of predicted polymorphic toxin system</fullName>
    </submittedName>
</protein>
<feature type="region of interest" description="Disordered" evidence="1">
    <location>
        <begin position="69"/>
        <end position="100"/>
    </location>
</feature>
<name>A0A2T0SQY4_9PSEU</name>
<comment type="caution">
    <text evidence="2">The sequence shown here is derived from an EMBL/GenBank/DDBJ whole genome shotgun (WGS) entry which is preliminary data.</text>
</comment>